<dbReference type="Pfam" id="PF03870">
    <property type="entry name" value="RNA_pol_Rpb8"/>
    <property type="match status" value="1"/>
</dbReference>
<dbReference type="PANTHER" id="PTHR10917">
    <property type="entry name" value="DNA-DIRECTED RNA POLYMERASES I, II, AND III SUBUNIT RPABC3"/>
    <property type="match status" value="1"/>
</dbReference>
<dbReference type="GO" id="GO:0005666">
    <property type="term" value="C:RNA polymerase III complex"/>
    <property type="evidence" value="ECO:0007669"/>
    <property type="project" value="TreeGrafter"/>
</dbReference>
<dbReference type="SMART" id="SM00658">
    <property type="entry name" value="RPOL8c"/>
    <property type="match status" value="1"/>
</dbReference>
<dbReference type="Proteomes" id="UP001152836">
    <property type="component" value="Unassembled WGS sequence"/>
</dbReference>
<comment type="subcellular location">
    <subcellularLocation>
        <location evidence="1">Nucleus</location>
    </subcellularLocation>
</comment>
<comment type="function">
    <text evidence="4">DNA-dependent RNA polymerase catalyzes the transcription of DNA into RNA using the four ribonucleoside triphosphates as substrates. Common component of RNA polymerases I, II and III which synthesize ribosomal RNA precursors, mRNA precursors and many functional non-coding RNAs, and small RNAs, such as 5S rRNA and tRNAs, respectively.</text>
</comment>
<gene>
    <name evidence="5" type="primary">Polr2h</name>
    <name evidence="5" type="ORF">PHOROB_LOCUS9175</name>
</gene>
<dbReference type="SUPFAM" id="SSF50249">
    <property type="entry name" value="Nucleic acid-binding proteins"/>
    <property type="match status" value="1"/>
</dbReference>
<dbReference type="GO" id="GO:0005665">
    <property type="term" value="C:RNA polymerase II, core complex"/>
    <property type="evidence" value="ECO:0007669"/>
    <property type="project" value="TreeGrafter"/>
</dbReference>
<evidence type="ECO:0000256" key="1">
    <source>
        <dbReference type="ARBA" id="ARBA00004123"/>
    </source>
</evidence>
<dbReference type="GO" id="GO:0006351">
    <property type="term" value="P:DNA-templated transcription"/>
    <property type="evidence" value="ECO:0007669"/>
    <property type="project" value="InterPro"/>
</dbReference>
<evidence type="ECO:0000313" key="5">
    <source>
        <dbReference type="EMBL" id="CAH6792173.1"/>
    </source>
</evidence>
<dbReference type="AlphaFoldDB" id="A0AAU9ZJA3"/>
<comment type="similarity">
    <text evidence="2">Belongs to the eukaryotic RPB8 RNA polymerase subunit family.</text>
</comment>
<evidence type="ECO:0000256" key="3">
    <source>
        <dbReference type="ARBA" id="ARBA00023242"/>
    </source>
</evidence>
<keyword evidence="3" id="KW-0539">Nucleus</keyword>
<dbReference type="GO" id="GO:0003899">
    <property type="term" value="F:DNA-directed RNA polymerase activity"/>
    <property type="evidence" value="ECO:0007669"/>
    <property type="project" value="InterPro"/>
</dbReference>
<sequence>MAGILFEDIFDVKDIDPEGKKFDRVSRLHCESESFKMDLILDVNIQIYPVDLGLTSLSMSCMGKCTGLRGMRPRQKQRHVSLHMCPMGACS</sequence>
<reference evidence="5" key="1">
    <citation type="submission" date="2022-06" db="EMBL/GenBank/DDBJ databases">
        <authorList>
            <person name="Andreotti S."/>
            <person name="Wyler E."/>
        </authorList>
    </citation>
    <scope>NUCLEOTIDE SEQUENCE</scope>
</reference>
<dbReference type="PANTHER" id="PTHR10917:SF0">
    <property type="entry name" value="DNA-DIRECTED RNA POLYMERASES I, II, AND III SUBUNIT RPABC3"/>
    <property type="match status" value="1"/>
</dbReference>
<dbReference type="Gene3D" id="2.40.50.140">
    <property type="entry name" value="Nucleic acid-binding proteins"/>
    <property type="match status" value="1"/>
</dbReference>
<name>A0AAU9ZJA3_PHORO</name>
<comment type="caution">
    <text evidence="5">The sequence shown here is derived from an EMBL/GenBank/DDBJ whole genome shotgun (WGS) entry which is preliminary data.</text>
</comment>
<keyword evidence="6" id="KW-1185">Reference proteome</keyword>
<evidence type="ECO:0000256" key="4">
    <source>
        <dbReference type="ARBA" id="ARBA00044496"/>
    </source>
</evidence>
<dbReference type="InterPro" id="IPR005570">
    <property type="entry name" value="RPABC3"/>
</dbReference>
<dbReference type="EMBL" id="CALSGD010001453">
    <property type="protein sequence ID" value="CAH6792173.1"/>
    <property type="molecule type" value="Genomic_DNA"/>
</dbReference>
<evidence type="ECO:0000313" key="6">
    <source>
        <dbReference type="Proteomes" id="UP001152836"/>
    </source>
</evidence>
<proteinExistence type="inferred from homology"/>
<organism evidence="5 6">
    <name type="scientific">Phodopus roborovskii</name>
    <name type="common">Roborovski's desert hamster</name>
    <name type="synonym">Cricetulus roborovskii</name>
    <dbReference type="NCBI Taxonomy" id="109678"/>
    <lineage>
        <taxon>Eukaryota</taxon>
        <taxon>Metazoa</taxon>
        <taxon>Chordata</taxon>
        <taxon>Craniata</taxon>
        <taxon>Vertebrata</taxon>
        <taxon>Euteleostomi</taxon>
        <taxon>Mammalia</taxon>
        <taxon>Eutheria</taxon>
        <taxon>Euarchontoglires</taxon>
        <taxon>Glires</taxon>
        <taxon>Rodentia</taxon>
        <taxon>Myomorpha</taxon>
        <taxon>Muroidea</taxon>
        <taxon>Cricetidae</taxon>
        <taxon>Cricetinae</taxon>
        <taxon>Phodopus</taxon>
    </lineage>
</organism>
<protein>
    <submittedName>
        <fullName evidence="5">Polr2h protein</fullName>
    </submittedName>
</protein>
<accession>A0AAU9ZJA3</accession>
<evidence type="ECO:0000256" key="2">
    <source>
        <dbReference type="ARBA" id="ARBA00008912"/>
    </source>
</evidence>
<dbReference type="GO" id="GO:0005736">
    <property type="term" value="C:RNA polymerase I complex"/>
    <property type="evidence" value="ECO:0007669"/>
    <property type="project" value="TreeGrafter"/>
</dbReference>
<dbReference type="InterPro" id="IPR012340">
    <property type="entry name" value="NA-bd_OB-fold"/>
</dbReference>